<comment type="caution">
    <text evidence="2">The sequence shown here is derived from an EMBL/GenBank/DDBJ whole genome shotgun (WGS) entry which is preliminary data.</text>
</comment>
<protein>
    <submittedName>
        <fullName evidence="2">DUF3473 domain-containing protein</fullName>
    </submittedName>
</protein>
<evidence type="ECO:0000313" key="2">
    <source>
        <dbReference type="EMBL" id="RPE12106.1"/>
    </source>
</evidence>
<name>A0A3N4PVV8_9BACT</name>
<dbReference type="Pfam" id="PF01522">
    <property type="entry name" value="Polysacc_deac_1"/>
    <property type="match status" value="1"/>
</dbReference>
<sequence length="260" mass="30642">MKNNSLLISVDVEEFDIPEEYGQYLREEEKKCVTYRGILKTLALFDELDIRATFFITAYWAQQFPAMVQRIAAKHEIASHAFFHNTFHERDLLNARLELEHISGQQVLGFRMPRLQPVSITALADAGYRYDASLNPTWLPGRYNHRRAPRAVHRNGPLWVMPSAVTPRFRIPVFWLSAKNFPLWFTRYCISRVLQGGGYFSFYFHPWELEDLAPYQLPWYVKNRCGESMYERLYAIFSGLKTKGEFMSHADYLQRRLLIT</sequence>
<evidence type="ECO:0000259" key="1">
    <source>
        <dbReference type="Pfam" id="PF01522"/>
    </source>
</evidence>
<dbReference type="PANTHER" id="PTHR47561">
    <property type="entry name" value="POLYSACCHARIDE DEACETYLASE FAMILY PROTEIN (AFU_ORTHOLOGUE AFUA_6G05030)"/>
    <property type="match status" value="1"/>
</dbReference>
<feature type="domain" description="NodB homology" evidence="1">
    <location>
        <begin position="40"/>
        <end position="129"/>
    </location>
</feature>
<dbReference type="AlphaFoldDB" id="A0A3N4PVV8"/>
<evidence type="ECO:0000313" key="3">
    <source>
        <dbReference type="Proteomes" id="UP000278351"/>
    </source>
</evidence>
<reference evidence="2 3" key="1">
    <citation type="submission" date="2018-11" db="EMBL/GenBank/DDBJ databases">
        <title>Chitinophaga lutea sp.nov., isolate from arsenic contaminated soil.</title>
        <authorList>
            <person name="Zong Y."/>
        </authorList>
    </citation>
    <scope>NUCLEOTIDE SEQUENCE [LARGE SCALE GENOMIC DNA]</scope>
    <source>
        <strain evidence="2 3">ZY74</strain>
    </source>
</reference>
<dbReference type="GO" id="GO:0005975">
    <property type="term" value="P:carbohydrate metabolic process"/>
    <property type="evidence" value="ECO:0007669"/>
    <property type="project" value="InterPro"/>
</dbReference>
<dbReference type="EMBL" id="RPDH01000001">
    <property type="protein sequence ID" value="RPE12106.1"/>
    <property type="molecule type" value="Genomic_DNA"/>
</dbReference>
<dbReference type="Gene3D" id="3.20.20.370">
    <property type="entry name" value="Glycoside hydrolase/deacetylase"/>
    <property type="match status" value="1"/>
</dbReference>
<dbReference type="InterPro" id="IPR002509">
    <property type="entry name" value="NODB_dom"/>
</dbReference>
<dbReference type="GO" id="GO:0016810">
    <property type="term" value="F:hydrolase activity, acting on carbon-nitrogen (but not peptide) bonds"/>
    <property type="evidence" value="ECO:0007669"/>
    <property type="project" value="InterPro"/>
</dbReference>
<organism evidence="2 3">
    <name type="scientific">Chitinophaga lutea</name>
    <dbReference type="NCBI Taxonomy" id="2488634"/>
    <lineage>
        <taxon>Bacteria</taxon>
        <taxon>Pseudomonadati</taxon>
        <taxon>Bacteroidota</taxon>
        <taxon>Chitinophagia</taxon>
        <taxon>Chitinophagales</taxon>
        <taxon>Chitinophagaceae</taxon>
        <taxon>Chitinophaga</taxon>
    </lineage>
</organism>
<dbReference type="InterPro" id="IPR011330">
    <property type="entry name" value="Glyco_hydro/deAcase_b/a-brl"/>
</dbReference>
<dbReference type="SUPFAM" id="SSF88713">
    <property type="entry name" value="Glycoside hydrolase/deacetylase"/>
    <property type="match status" value="1"/>
</dbReference>
<keyword evidence="3" id="KW-1185">Reference proteome</keyword>
<dbReference type="Proteomes" id="UP000278351">
    <property type="component" value="Unassembled WGS sequence"/>
</dbReference>
<gene>
    <name evidence="2" type="ORF">EGT74_00675</name>
</gene>
<dbReference type="PANTHER" id="PTHR47561:SF1">
    <property type="entry name" value="POLYSACCHARIDE DEACETYLASE FAMILY PROTEIN (AFU_ORTHOLOGUE AFUA_6G05030)"/>
    <property type="match status" value="1"/>
</dbReference>
<proteinExistence type="predicted"/>
<accession>A0A3N4PVV8</accession>
<dbReference type="OrthoDB" id="9806342at2"/>
<dbReference type="RefSeq" id="WP_123844518.1">
    <property type="nucleotide sequence ID" value="NZ_RPDH01000001.1"/>
</dbReference>